<reference evidence="2" key="2">
    <citation type="submission" date="2025-09" db="UniProtKB">
        <authorList>
            <consortium name="Ensembl"/>
        </authorList>
    </citation>
    <scope>IDENTIFICATION</scope>
</reference>
<evidence type="ECO:0000313" key="2">
    <source>
        <dbReference type="Ensembl" id="ENSCWAP00000018051.1"/>
    </source>
</evidence>
<dbReference type="Ensembl" id="ENSCWAT00000019590.1">
    <property type="protein sequence ID" value="ENSCWAP00000018051.1"/>
    <property type="gene ID" value="ENSCWAG00000013912.1"/>
</dbReference>
<dbReference type="PANTHER" id="PTHR19336">
    <property type="entry name" value="UNCHARACTERIZED DUF1167"/>
    <property type="match status" value="1"/>
</dbReference>
<keyword evidence="3" id="KW-1185">Reference proteome</keyword>
<dbReference type="InterPro" id="IPR051756">
    <property type="entry name" value="Centrosomal_MT-associated"/>
</dbReference>
<feature type="compositionally biased region" description="Polar residues" evidence="1">
    <location>
        <begin position="1"/>
        <end position="16"/>
    </location>
</feature>
<dbReference type="GO" id="GO:0005813">
    <property type="term" value="C:centrosome"/>
    <property type="evidence" value="ECO:0007669"/>
    <property type="project" value="TreeGrafter"/>
</dbReference>
<accession>A0A8C3WSK1</accession>
<name>A0A8C3WSK1_9CETA</name>
<evidence type="ECO:0000256" key="1">
    <source>
        <dbReference type="SAM" id="MobiDB-lite"/>
    </source>
</evidence>
<feature type="region of interest" description="Disordered" evidence="1">
    <location>
        <begin position="1"/>
        <end position="32"/>
    </location>
</feature>
<proteinExistence type="predicted"/>
<sequence length="122" mass="13334">MAAASVSETSTSQFSNILAEPSKSDGSVVHHSSSPYVVYPPHKPFLNCDLRRSPNKPTFACLESNSREGSRNCFAVPPHYRLCLGDRPFVAGKSISPSHAVVASVQHVLHLMKQHSKVLCNY</sequence>
<organism evidence="2 3">
    <name type="scientific">Catagonus wagneri</name>
    <name type="common">Chacoan peccary</name>
    <dbReference type="NCBI Taxonomy" id="51154"/>
    <lineage>
        <taxon>Eukaryota</taxon>
        <taxon>Metazoa</taxon>
        <taxon>Chordata</taxon>
        <taxon>Craniata</taxon>
        <taxon>Vertebrata</taxon>
        <taxon>Euteleostomi</taxon>
        <taxon>Mammalia</taxon>
        <taxon>Eutheria</taxon>
        <taxon>Laurasiatheria</taxon>
        <taxon>Artiodactyla</taxon>
        <taxon>Suina</taxon>
        <taxon>Tayassuidae</taxon>
        <taxon>Catagonus</taxon>
    </lineage>
</organism>
<dbReference type="Proteomes" id="UP000694540">
    <property type="component" value="Unplaced"/>
</dbReference>
<dbReference type="PANTHER" id="PTHR19336:SF11">
    <property type="entry name" value="CENTROSOMAL PROTEIN OF 57 KDA"/>
    <property type="match status" value="1"/>
</dbReference>
<evidence type="ECO:0000313" key="3">
    <source>
        <dbReference type="Proteomes" id="UP000694540"/>
    </source>
</evidence>
<reference evidence="2" key="1">
    <citation type="submission" date="2025-08" db="UniProtKB">
        <authorList>
            <consortium name="Ensembl"/>
        </authorList>
    </citation>
    <scope>IDENTIFICATION</scope>
</reference>
<dbReference type="GeneTree" id="ENSGT00990000211680"/>
<dbReference type="GO" id="GO:0008017">
    <property type="term" value="F:microtubule binding"/>
    <property type="evidence" value="ECO:0007669"/>
    <property type="project" value="TreeGrafter"/>
</dbReference>
<protein>
    <submittedName>
        <fullName evidence="2">Uncharacterized protein</fullName>
    </submittedName>
</protein>
<dbReference type="AlphaFoldDB" id="A0A8C3WSK1"/>